<evidence type="ECO:0000313" key="2">
    <source>
        <dbReference type="EMBL" id="EDM08324.1"/>
    </source>
</evidence>
<proteinExistence type="predicted"/>
<sequence length="72" mass="7514">MQHHNRSLTSSSVSSGGEANTIWYSTGNMAKGVEATSRHTLPGPLLASPWGPGRWPHHGSLSCLESQASGTG</sequence>
<feature type="region of interest" description="Disordered" evidence="1">
    <location>
        <begin position="1"/>
        <end position="21"/>
    </location>
</feature>
<name>A6J8B2_RAT</name>
<feature type="region of interest" description="Disordered" evidence="1">
    <location>
        <begin position="35"/>
        <end position="72"/>
    </location>
</feature>
<evidence type="ECO:0000313" key="3">
    <source>
        <dbReference type="Proteomes" id="UP000234681"/>
    </source>
</evidence>
<accession>A6J8B2</accession>
<dbReference type="AlphaFoldDB" id="A6J8B2"/>
<feature type="compositionally biased region" description="Polar residues" evidence="1">
    <location>
        <begin position="63"/>
        <end position="72"/>
    </location>
</feature>
<reference evidence="2 3" key="1">
    <citation type="submission" date="2005-09" db="EMBL/GenBank/DDBJ databases">
        <authorList>
            <person name="Mural R.J."/>
            <person name="Li P.W."/>
            <person name="Adams M.D."/>
            <person name="Amanatides P.G."/>
            <person name="Baden-Tillson H."/>
            <person name="Barnstead M."/>
            <person name="Chin S.H."/>
            <person name="Dew I."/>
            <person name="Evans C.A."/>
            <person name="Ferriera S."/>
            <person name="Flanigan M."/>
            <person name="Fosler C."/>
            <person name="Glodek A."/>
            <person name="Gu Z."/>
            <person name="Holt R.A."/>
            <person name="Jennings D."/>
            <person name="Kraft C.L."/>
            <person name="Lu F."/>
            <person name="Nguyen T."/>
            <person name="Nusskern D.R."/>
            <person name="Pfannkoch C.M."/>
            <person name="Sitter C."/>
            <person name="Sutton G.G."/>
            <person name="Venter J.C."/>
            <person name="Wang Z."/>
            <person name="Woodage T."/>
            <person name="Zheng X.H."/>
            <person name="Zhong F."/>
        </authorList>
    </citation>
    <scope>NUCLEOTIDE SEQUENCE [LARGE SCALE GENOMIC DNA]</scope>
    <source>
        <strain>BN</strain>
        <strain evidence="3">Sprague-Dawley</strain>
    </source>
</reference>
<gene>
    <name evidence="2" type="ORF">rCG_54024</name>
</gene>
<dbReference type="Proteomes" id="UP000234681">
    <property type="component" value="Chromosome 1"/>
</dbReference>
<organism evidence="2 3">
    <name type="scientific">Rattus norvegicus</name>
    <name type="common">Rat</name>
    <dbReference type="NCBI Taxonomy" id="10116"/>
    <lineage>
        <taxon>Eukaryota</taxon>
        <taxon>Metazoa</taxon>
        <taxon>Chordata</taxon>
        <taxon>Craniata</taxon>
        <taxon>Vertebrata</taxon>
        <taxon>Euteleostomi</taxon>
        <taxon>Mammalia</taxon>
        <taxon>Eutheria</taxon>
        <taxon>Euarchontoglires</taxon>
        <taxon>Glires</taxon>
        <taxon>Rodentia</taxon>
        <taxon>Myomorpha</taxon>
        <taxon>Muroidea</taxon>
        <taxon>Muridae</taxon>
        <taxon>Murinae</taxon>
        <taxon>Rattus</taxon>
    </lineage>
</organism>
<evidence type="ECO:0000256" key="1">
    <source>
        <dbReference type="SAM" id="MobiDB-lite"/>
    </source>
</evidence>
<protein>
    <submittedName>
        <fullName evidence="2">RCG54024</fullName>
    </submittedName>
</protein>
<dbReference type="EMBL" id="CH473979">
    <property type="protein sequence ID" value="EDM08324.1"/>
    <property type="molecule type" value="Genomic_DNA"/>
</dbReference>